<organism evidence="10 11">
    <name type="scientific">Trichonephila inaurata madagascariensis</name>
    <dbReference type="NCBI Taxonomy" id="2747483"/>
    <lineage>
        <taxon>Eukaryota</taxon>
        <taxon>Metazoa</taxon>
        <taxon>Ecdysozoa</taxon>
        <taxon>Arthropoda</taxon>
        <taxon>Chelicerata</taxon>
        <taxon>Arachnida</taxon>
        <taxon>Araneae</taxon>
        <taxon>Araneomorphae</taxon>
        <taxon>Entelegynae</taxon>
        <taxon>Araneoidea</taxon>
        <taxon>Nephilidae</taxon>
        <taxon>Trichonephila</taxon>
        <taxon>Trichonephila inaurata</taxon>
    </lineage>
</organism>
<dbReference type="PROSITE" id="PS50835">
    <property type="entry name" value="IG_LIKE"/>
    <property type="match status" value="1"/>
</dbReference>
<dbReference type="SUPFAM" id="SSF57535">
    <property type="entry name" value="Complement control module/SCR domain"/>
    <property type="match status" value="7"/>
</dbReference>
<feature type="disulfide bond" evidence="5">
    <location>
        <begin position="305"/>
        <end position="332"/>
    </location>
</feature>
<evidence type="ECO:0000313" key="11">
    <source>
        <dbReference type="Proteomes" id="UP000886998"/>
    </source>
</evidence>
<comment type="caution">
    <text evidence="10">The sequence shown here is derived from an EMBL/GenBank/DDBJ whole genome shotgun (WGS) entry which is preliminary data.</text>
</comment>
<comment type="caution">
    <text evidence="5">Lacks conserved residue(s) required for the propagation of feature annotation.</text>
</comment>
<dbReference type="InterPro" id="IPR050350">
    <property type="entry name" value="Compl-Cell_Adhes-Reg"/>
</dbReference>
<gene>
    <name evidence="10" type="primary">lev-9</name>
    <name evidence="10" type="ORF">TNIN_323052</name>
</gene>
<feature type="domain" description="Sushi" evidence="9">
    <location>
        <begin position="217"/>
        <end position="274"/>
    </location>
</feature>
<feature type="region of interest" description="Disordered" evidence="6">
    <location>
        <begin position="28"/>
        <end position="55"/>
    </location>
</feature>
<evidence type="ECO:0000256" key="3">
    <source>
        <dbReference type="ARBA" id="ARBA00023157"/>
    </source>
</evidence>
<keyword evidence="2" id="KW-0677">Repeat</keyword>
<dbReference type="InterPro" id="IPR013783">
    <property type="entry name" value="Ig-like_fold"/>
</dbReference>
<dbReference type="InterPro" id="IPR035976">
    <property type="entry name" value="Sushi/SCR/CCP_sf"/>
</dbReference>
<evidence type="ECO:0000256" key="2">
    <source>
        <dbReference type="ARBA" id="ARBA00022737"/>
    </source>
</evidence>
<evidence type="ECO:0000259" key="8">
    <source>
        <dbReference type="PROSITE" id="PS50835"/>
    </source>
</evidence>
<evidence type="ECO:0000256" key="6">
    <source>
        <dbReference type="SAM" id="MobiDB-lite"/>
    </source>
</evidence>
<evidence type="ECO:0000256" key="5">
    <source>
        <dbReference type="PROSITE-ProRule" id="PRU00302"/>
    </source>
</evidence>
<feature type="region of interest" description="Disordered" evidence="6">
    <location>
        <begin position="77"/>
        <end position="98"/>
    </location>
</feature>
<keyword evidence="11" id="KW-1185">Reference proteome</keyword>
<dbReference type="PROSITE" id="PS50923">
    <property type="entry name" value="SUSHI"/>
    <property type="match status" value="5"/>
</dbReference>
<accession>A0A8X6XBT0</accession>
<evidence type="ECO:0000256" key="4">
    <source>
        <dbReference type="ARBA" id="ARBA00023180"/>
    </source>
</evidence>
<feature type="chain" id="PRO_5036469570" evidence="7">
    <location>
        <begin position="24"/>
        <end position="887"/>
    </location>
</feature>
<dbReference type="InterPro" id="IPR036179">
    <property type="entry name" value="Ig-like_dom_sf"/>
</dbReference>
<evidence type="ECO:0000313" key="10">
    <source>
        <dbReference type="EMBL" id="GFY50645.1"/>
    </source>
</evidence>
<keyword evidence="1 5" id="KW-0768">Sushi</keyword>
<keyword evidence="7" id="KW-0732">Signal</keyword>
<dbReference type="CDD" id="cd00033">
    <property type="entry name" value="CCP"/>
    <property type="match status" value="4"/>
</dbReference>
<feature type="domain" description="Sushi" evidence="9">
    <location>
        <begin position="159"/>
        <end position="216"/>
    </location>
</feature>
<name>A0A8X6XBT0_9ARAC</name>
<keyword evidence="3 5" id="KW-1015">Disulfide bond</keyword>
<evidence type="ECO:0000256" key="1">
    <source>
        <dbReference type="ARBA" id="ARBA00022659"/>
    </source>
</evidence>
<dbReference type="PANTHER" id="PTHR19325:SF575">
    <property type="entry name" value="LOCOMOTION-RELATED PROTEIN HIKARU GENKI"/>
    <property type="match status" value="1"/>
</dbReference>
<dbReference type="EMBL" id="BMAV01007621">
    <property type="protein sequence ID" value="GFY50645.1"/>
    <property type="molecule type" value="Genomic_DNA"/>
</dbReference>
<feature type="disulfide bond" evidence="5">
    <location>
        <begin position="467"/>
        <end position="510"/>
    </location>
</feature>
<dbReference type="SUPFAM" id="SSF48726">
    <property type="entry name" value="Immunoglobulin"/>
    <property type="match status" value="1"/>
</dbReference>
<protein>
    <submittedName>
        <fullName evidence="10">Protein lev-9</fullName>
    </submittedName>
</protein>
<feature type="signal peptide" evidence="7">
    <location>
        <begin position="1"/>
        <end position="23"/>
    </location>
</feature>
<dbReference type="Pfam" id="PF00084">
    <property type="entry name" value="Sushi"/>
    <property type="match status" value="5"/>
</dbReference>
<feature type="disulfide bond" evidence="5">
    <location>
        <begin position="495"/>
        <end position="522"/>
    </location>
</feature>
<dbReference type="AlphaFoldDB" id="A0A8X6XBT0"/>
<dbReference type="Proteomes" id="UP000886998">
    <property type="component" value="Unassembled WGS sequence"/>
</dbReference>
<keyword evidence="4" id="KW-0325">Glycoprotein</keyword>
<dbReference type="OrthoDB" id="6426201at2759"/>
<feature type="domain" description="Ig-like" evidence="8">
    <location>
        <begin position="784"/>
        <end position="870"/>
    </location>
</feature>
<proteinExistence type="predicted"/>
<dbReference type="PANTHER" id="PTHR19325">
    <property type="entry name" value="COMPLEMENT COMPONENT-RELATED SUSHI DOMAIN-CONTAINING"/>
    <property type="match status" value="1"/>
</dbReference>
<dbReference type="SMART" id="SM00032">
    <property type="entry name" value="CCP"/>
    <property type="match status" value="9"/>
</dbReference>
<evidence type="ECO:0000259" key="9">
    <source>
        <dbReference type="PROSITE" id="PS50923"/>
    </source>
</evidence>
<dbReference type="InterPro" id="IPR007110">
    <property type="entry name" value="Ig-like_dom"/>
</dbReference>
<feature type="domain" description="Sushi" evidence="9">
    <location>
        <begin position="275"/>
        <end position="334"/>
    </location>
</feature>
<feature type="disulfide bond" evidence="5">
    <location>
        <begin position="245"/>
        <end position="272"/>
    </location>
</feature>
<feature type="domain" description="Sushi" evidence="9">
    <location>
        <begin position="92"/>
        <end position="158"/>
    </location>
</feature>
<evidence type="ECO:0000256" key="7">
    <source>
        <dbReference type="SAM" id="SignalP"/>
    </source>
</evidence>
<dbReference type="Gene3D" id="2.10.70.10">
    <property type="entry name" value="Complement Module, domain 1"/>
    <property type="match status" value="7"/>
</dbReference>
<sequence length="887" mass="98528">MRLLLITVTLSIILHGFVVRSDAEEDDYGYNFPDNPDEDENAESNSTVIEEPDLEGNDSVKDVVVVANTTVRTVLESTSEAEKKNDATLGPNECEDPPSIENAVITSEIQASYEVGAKVSYKCEFGYITDGAVPSSHCIRSETTQAPYWTKPELSCVPRSCGDPGFVDNAQRVGSVFTFPNKVTYECDEGYKLKGYESRYCHASGRWSGMLPTCERVYCDPPSHPDNGRVIYSSLVFESELRYECNSGYILRNFNGRSCIGNGTWSGEEPVCQDTQCAPPVAPEFGSVQVVGGKTRVGTRVIYTCDHGRTLKGSATSKCLDTGEWTFPTPKCLDPCSVPQVNHGKIGKYMGYPKRFHEIGIGTKVVEKEELSLRCDNKYEVAETSKKEEKIFCSGGEWASIPQCNPAQCRQTPPPTANANIGSINRTHGGGVVYLCKTFYKKVKYGSVLCDFGTWKGETPVCKDSRCSRDDISFSGLVQPRKRYFQPNERLNPSCQYGYYLTKDNNILTCVNGTWTGHFPPCTPAPCKLENLYQQEGMSPDNEGVVLNGISAQVECKKGFTRSEYQAVCSRGEWAVSGKLCKESSCIILQISNGAFTKAVEKKKWTFLSYDRWTEYEKISLGRAINPGSSVHVSCDAGYSFQGKGRNDVSVKCSFGEWDKDPVCLVSSCIILQISNGAFTEAVEKKKWTFLDYDRWTEYEKVTVPGAPYNKKAETTSDKSLAQTTTLTSTRIPFTIPNGSKVENGNAVKFFCQLFGYLRLQGPAEILCQECHWQTSKFPECAPPKTGETTVLINGDWKLLPEGTVAIQKGKTVSIQCDAKGVELIPQWIIPEASNINVESYQDYYTGRNVSVLYIWKTDIEHTGKYQCFVPGYVPYNIYIEVTAGMF</sequence>
<dbReference type="InterPro" id="IPR000436">
    <property type="entry name" value="Sushi_SCR_CCP_dom"/>
</dbReference>
<feature type="domain" description="Sushi" evidence="9">
    <location>
        <begin position="465"/>
        <end position="524"/>
    </location>
</feature>
<reference evidence="10" key="1">
    <citation type="submission" date="2020-08" db="EMBL/GenBank/DDBJ databases">
        <title>Multicomponent nature underlies the extraordinary mechanical properties of spider dragline silk.</title>
        <authorList>
            <person name="Kono N."/>
            <person name="Nakamura H."/>
            <person name="Mori M."/>
            <person name="Yoshida Y."/>
            <person name="Ohtoshi R."/>
            <person name="Malay A.D."/>
            <person name="Moran D.A.P."/>
            <person name="Tomita M."/>
            <person name="Numata K."/>
            <person name="Arakawa K."/>
        </authorList>
    </citation>
    <scope>NUCLEOTIDE SEQUENCE</scope>
</reference>
<dbReference type="Gene3D" id="2.60.40.10">
    <property type="entry name" value="Immunoglobulins"/>
    <property type="match status" value="1"/>
</dbReference>
<feature type="disulfide bond" evidence="5">
    <location>
        <begin position="187"/>
        <end position="214"/>
    </location>
</feature>